<dbReference type="EMBL" id="LAZR01015296">
    <property type="protein sequence ID" value="KKM13801.1"/>
    <property type="molecule type" value="Genomic_DNA"/>
</dbReference>
<gene>
    <name evidence="1" type="ORF">LCGC14_1712560</name>
</gene>
<dbReference type="AlphaFoldDB" id="A0A0F9HEE6"/>
<protein>
    <submittedName>
        <fullName evidence="1">Uncharacterized protein</fullName>
    </submittedName>
</protein>
<evidence type="ECO:0000313" key="1">
    <source>
        <dbReference type="EMBL" id="KKM13801.1"/>
    </source>
</evidence>
<comment type="caution">
    <text evidence="1">The sequence shown here is derived from an EMBL/GenBank/DDBJ whole genome shotgun (WGS) entry which is preliminary data.</text>
</comment>
<sequence length="393" mass="42423">MALPVTIANVQFPTQNNYFGPFLSGGAFYTVLLDSGDASIIEVHKATDPTDSFAEQDSGDKPDLTNTCRSLWVYQLGTDLHIAHQETTTGRVGYSLFHMATDQWDGTFVDLLVEAPTDGPTANALGCSIAVRSDGDVIVLYAGDTDREMGNPYQRVDYGRKENGTFANVGIAVGGTGATEDWAGSVIVRGSSDRMHFFFANRSLNDGFQRTLQSDNTLESLPAAGDSSLDTNLNHPFGPGVSYDDSGTQRVRCPYSDSSDKVSYAEFDSANAPGAFTPNVDVSDNTAFAGYYCMAVDGTDEYLLYADRTDGDLYQDKNDGTDTEVLDGVAVDRISCNGYARSGQKLAYIYRDGGTIKYNEESLGAPPADEPELFELPHHYLAGFNPLHGGFST</sequence>
<proteinExistence type="predicted"/>
<reference evidence="1" key="1">
    <citation type="journal article" date="2015" name="Nature">
        <title>Complex archaea that bridge the gap between prokaryotes and eukaryotes.</title>
        <authorList>
            <person name="Spang A."/>
            <person name="Saw J.H."/>
            <person name="Jorgensen S.L."/>
            <person name="Zaremba-Niedzwiedzka K."/>
            <person name="Martijn J."/>
            <person name="Lind A.E."/>
            <person name="van Eijk R."/>
            <person name="Schleper C."/>
            <person name="Guy L."/>
            <person name="Ettema T.J."/>
        </authorList>
    </citation>
    <scope>NUCLEOTIDE SEQUENCE</scope>
</reference>
<accession>A0A0F9HEE6</accession>
<organism evidence="1">
    <name type="scientific">marine sediment metagenome</name>
    <dbReference type="NCBI Taxonomy" id="412755"/>
    <lineage>
        <taxon>unclassified sequences</taxon>
        <taxon>metagenomes</taxon>
        <taxon>ecological metagenomes</taxon>
    </lineage>
</organism>
<name>A0A0F9HEE6_9ZZZZ</name>